<sequence length="168" mass="18424">MLKQIKTLIIVTAFIISFSENVYADEISEIIDISNLIENAAELDQQEVTVSGEAVGEAMNRGKHSWININDGTNAIGIWMSSSDAQRVKYFGNYKYKGDVLKVSGIFNRTCKEHGGESDIHGASMEVEKMGHVENELISATKITVAALSAVLAASLMTLFLLETRHSK</sequence>
<keyword evidence="1" id="KW-0472">Membrane</keyword>
<evidence type="ECO:0008006" key="4">
    <source>
        <dbReference type="Google" id="ProtNLM"/>
    </source>
</evidence>
<evidence type="ECO:0000313" key="2">
    <source>
        <dbReference type="EMBL" id="TWH83577.1"/>
    </source>
</evidence>
<name>A0A562JK23_9FIRM</name>
<keyword evidence="3" id="KW-1185">Reference proteome</keyword>
<keyword evidence="1" id="KW-1133">Transmembrane helix</keyword>
<proteinExistence type="predicted"/>
<protein>
    <recommendedName>
        <fullName evidence="4">DNA-binding protein</fullName>
    </recommendedName>
</protein>
<accession>A0A562JK23</accession>
<dbReference type="OrthoDB" id="1758039at2"/>
<organism evidence="2 3">
    <name type="scientific">Sedimentibacter saalensis</name>
    <dbReference type="NCBI Taxonomy" id="130788"/>
    <lineage>
        <taxon>Bacteria</taxon>
        <taxon>Bacillati</taxon>
        <taxon>Bacillota</taxon>
        <taxon>Tissierellia</taxon>
        <taxon>Sedimentibacter</taxon>
    </lineage>
</organism>
<comment type="caution">
    <text evidence="2">The sequence shown here is derived from an EMBL/GenBank/DDBJ whole genome shotgun (WGS) entry which is preliminary data.</text>
</comment>
<feature type="transmembrane region" description="Helical" evidence="1">
    <location>
        <begin position="143"/>
        <end position="162"/>
    </location>
</feature>
<dbReference type="RefSeq" id="WP_145078700.1">
    <property type="nucleotide sequence ID" value="NZ_VLKH01000001.1"/>
</dbReference>
<dbReference type="AlphaFoldDB" id="A0A562JK23"/>
<keyword evidence="1" id="KW-0812">Transmembrane</keyword>
<dbReference type="Proteomes" id="UP000315343">
    <property type="component" value="Unassembled WGS sequence"/>
</dbReference>
<evidence type="ECO:0000256" key="1">
    <source>
        <dbReference type="SAM" id="Phobius"/>
    </source>
</evidence>
<reference evidence="2 3" key="1">
    <citation type="submission" date="2019-07" db="EMBL/GenBank/DDBJ databases">
        <title>Genomic Encyclopedia of Type Strains, Phase I: the one thousand microbial genomes (KMG-I) project.</title>
        <authorList>
            <person name="Kyrpides N."/>
        </authorList>
    </citation>
    <scope>NUCLEOTIDE SEQUENCE [LARGE SCALE GENOMIC DNA]</scope>
    <source>
        <strain evidence="2 3">DSM 13558</strain>
    </source>
</reference>
<gene>
    <name evidence="2" type="ORF">LY60_00188</name>
</gene>
<dbReference type="EMBL" id="VLKH01000001">
    <property type="protein sequence ID" value="TWH83577.1"/>
    <property type="molecule type" value="Genomic_DNA"/>
</dbReference>
<evidence type="ECO:0000313" key="3">
    <source>
        <dbReference type="Proteomes" id="UP000315343"/>
    </source>
</evidence>